<feature type="chain" id="PRO_5015750147" evidence="8">
    <location>
        <begin position="28"/>
        <end position="534"/>
    </location>
</feature>
<feature type="signal peptide" evidence="8">
    <location>
        <begin position="1"/>
        <end position="27"/>
    </location>
</feature>
<evidence type="ECO:0000256" key="6">
    <source>
        <dbReference type="ARBA" id="ARBA00023136"/>
    </source>
</evidence>
<comment type="caution">
    <text evidence="10">The sequence shown here is derived from an EMBL/GenBank/DDBJ whole genome shotgun (WGS) entry which is preliminary data.</text>
</comment>
<dbReference type="OrthoDB" id="2151624at2759"/>
<keyword evidence="11" id="KW-1185">Reference proteome</keyword>
<protein>
    <submittedName>
        <fullName evidence="10">Protein kinase-like domain-containing protein</fullName>
    </submittedName>
</protein>
<keyword evidence="3 7" id="KW-0812">Transmembrane</keyword>
<gene>
    <name evidence="10" type="ORF">CTI12_AA625760</name>
</gene>
<dbReference type="Pfam" id="PF07714">
    <property type="entry name" value="PK_Tyr_Ser-Thr"/>
    <property type="match status" value="1"/>
</dbReference>
<dbReference type="GO" id="GO:0016020">
    <property type="term" value="C:membrane"/>
    <property type="evidence" value="ECO:0007669"/>
    <property type="project" value="UniProtKB-SubCell"/>
</dbReference>
<name>A0A2U1KAG0_ARTAN</name>
<evidence type="ECO:0000256" key="7">
    <source>
        <dbReference type="SAM" id="Phobius"/>
    </source>
</evidence>
<dbReference type="STRING" id="35608.A0A2U1KAG0"/>
<dbReference type="SUPFAM" id="SSF52058">
    <property type="entry name" value="L domain-like"/>
    <property type="match status" value="1"/>
</dbReference>
<dbReference type="InterPro" id="IPR001245">
    <property type="entry name" value="Ser-Thr/Tyr_kinase_cat_dom"/>
</dbReference>
<evidence type="ECO:0000256" key="4">
    <source>
        <dbReference type="ARBA" id="ARBA00022737"/>
    </source>
</evidence>
<evidence type="ECO:0000256" key="5">
    <source>
        <dbReference type="ARBA" id="ARBA00022989"/>
    </source>
</evidence>
<dbReference type="Pfam" id="PF00560">
    <property type="entry name" value="LRR_1"/>
    <property type="match status" value="2"/>
</dbReference>
<dbReference type="SUPFAM" id="SSF56112">
    <property type="entry name" value="Protein kinase-like (PK-like)"/>
    <property type="match status" value="1"/>
</dbReference>
<feature type="transmembrane region" description="Helical" evidence="7">
    <location>
        <begin position="215"/>
        <end position="239"/>
    </location>
</feature>
<accession>A0A2U1KAG0</accession>
<evidence type="ECO:0000313" key="10">
    <source>
        <dbReference type="EMBL" id="PWA31598.1"/>
    </source>
</evidence>
<evidence type="ECO:0000259" key="9">
    <source>
        <dbReference type="PROSITE" id="PS50011"/>
    </source>
</evidence>
<reference evidence="10 11" key="1">
    <citation type="journal article" date="2018" name="Mol. Plant">
        <title>The genome of Artemisia annua provides insight into the evolution of Asteraceae family and artemisinin biosynthesis.</title>
        <authorList>
            <person name="Shen Q."/>
            <person name="Zhang L."/>
            <person name="Liao Z."/>
            <person name="Wang S."/>
            <person name="Yan T."/>
            <person name="Shi P."/>
            <person name="Liu M."/>
            <person name="Fu X."/>
            <person name="Pan Q."/>
            <person name="Wang Y."/>
            <person name="Lv Z."/>
            <person name="Lu X."/>
            <person name="Zhang F."/>
            <person name="Jiang W."/>
            <person name="Ma Y."/>
            <person name="Chen M."/>
            <person name="Hao X."/>
            <person name="Li L."/>
            <person name="Tang Y."/>
            <person name="Lv G."/>
            <person name="Zhou Y."/>
            <person name="Sun X."/>
            <person name="Brodelius P.E."/>
            <person name="Rose J.K.C."/>
            <person name="Tang K."/>
        </authorList>
    </citation>
    <scope>NUCLEOTIDE SEQUENCE [LARGE SCALE GENOMIC DNA]</scope>
    <source>
        <strain evidence="11">cv. Huhao1</strain>
        <tissue evidence="10">Leaf</tissue>
    </source>
</reference>
<evidence type="ECO:0000256" key="1">
    <source>
        <dbReference type="ARBA" id="ARBA00004370"/>
    </source>
</evidence>
<dbReference type="AlphaFoldDB" id="A0A2U1KAG0"/>
<dbReference type="Gene3D" id="1.10.510.10">
    <property type="entry name" value="Transferase(Phosphotransferase) domain 1"/>
    <property type="match status" value="1"/>
</dbReference>
<dbReference type="InterPro" id="IPR046959">
    <property type="entry name" value="PRK1-6/SRF4-like"/>
</dbReference>
<feature type="domain" description="Protein kinase" evidence="9">
    <location>
        <begin position="306"/>
        <end position="534"/>
    </location>
</feature>
<keyword evidence="8" id="KW-0732">Signal</keyword>
<dbReference type="InterPro" id="IPR011009">
    <property type="entry name" value="Kinase-like_dom_sf"/>
</dbReference>
<dbReference type="InterPro" id="IPR000719">
    <property type="entry name" value="Prot_kinase_dom"/>
</dbReference>
<keyword evidence="2" id="KW-0433">Leucine-rich repeat</keyword>
<dbReference type="Pfam" id="PF08263">
    <property type="entry name" value="LRRNT_2"/>
    <property type="match status" value="1"/>
</dbReference>
<evidence type="ECO:0000313" key="11">
    <source>
        <dbReference type="Proteomes" id="UP000245207"/>
    </source>
</evidence>
<keyword evidence="4" id="KW-0677">Repeat</keyword>
<dbReference type="Gene3D" id="3.30.200.20">
    <property type="entry name" value="Phosphorylase Kinase, domain 1"/>
    <property type="match status" value="1"/>
</dbReference>
<keyword evidence="10" id="KW-0418">Kinase</keyword>
<dbReference type="GO" id="GO:0005524">
    <property type="term" value="F:ATP binding"/>
    <property type="evidence" value="ECO:0007669"/>
    <property type="project" value="InterPro"/>
</dbReference>
<sequence>MMKINNNPCLSFLGMLIILGCLTTSNADESESDLSCLKSVKETLKDPKNILSSWKFKHGSKRSICEYFIGVRCWGPPGERIMSLQLSGMGLRGPFPMGLRNCTSMTGLNLSGNHLTGPIPSNLPDVLPPYVNSLDLSYNFSGEIPPSIVSCSLINILRLDNNKLRGKIPPELSRLQRLKDLYPTFPILTSLYANNARLCGGPLKACKISDNHDDYIFQGFVVGLSLSTILTMLIMYYCLPKTSMRKIRPYSLMIKKILGREHYLTPGTPHILMAEAICSEESKVTAMEKLIRRLSLVELQTATNQFDNRSIIGYGNMGIMYKAVFPDGVLLAVKMIHEFDSFEREYFIEIDILGRLQQTNLIPLLGFCYARKKKFLVYRYMNNGSLHQWLHYEKFEPKITNFGNAMILMNTNGAPSSVCKFVVPESSSYKEDVYGFGLLLLELVTSREQSTLVSPQTDNDCGGELNAIDECLLGQGFDKEIYETRKIAESCVQAHRDGEISMLQVYQVLRAIGISRNETSSNSCMDIEDNAGDM</sequence>
<dbReference type="PANTHER" id="PTHR48007">
    <property type="entry name" value="LEUCINE-RICH REPEAT RECEPTOR-LIKE PROTEIN KINASE PXC1"/>
    <property type="match status" value="1"/>
</dbReference>
<dbReference type="InterPro" id="IPR032675">
    <property type="entry name" value="LRR_dom_sf"/>
</dbReference>
<dbReference type="PANTHER" id="PTHR48007:SF86">
    <property type="entry name" value="(WILD MALAYSIAN BANANA) HYPOTHETICAL PROTEIN"/>
    <property type="match status" value="1"/>
</dbReference>
<dbReference type="Gene3D" id="3.80.10.10">
    <property type="entry name" value="Ribonuclease Inhibitor"/>
    <property type="match status" value="1"/>
</dbReference>
<dbReference type="EMBL" id="PKPP01025877">
    <property type="protein sequence ID" value="PWA31598.1"/>
    <property type="molecule type" value="Genomic_DNA"/>
</dbReference>
<dbReference type="PROSITE" id="PS51257">
    <property type="entry name" value="PROKAR_LIPOPROTEIN"/>
    <property type="match status" value="1"/>
</dbReference>
<dbReference type="GO" id="GO:0004672">
    <property type="term" value="F:protein kinase activity"/>
    <property type="evidence" value="ECO:0007669"/>
    <property type="project" value="InterPro"/>
</dbReference>
<dbReference type="Proteomes" id="UP000245207">
    <property type="component" value="Unassembled WGS sequence"/>
</dbReference>
<keyword evidence="10" id="KW-0808">Transferase</keyword>
<dbReference type="InterPro" id="IPR013210">
    <property type="entry name" value="LRR_N_plant-typ"/>
</dbReference>
<evidence type="ECO:0000256" key="8">
    <source>
        <dbReference type="SAM" id="SignalP"/>
    </source>
</evidence>
<organism evidence="10 11">
    <name type="scientific">Artemisia annua</name>
    <name type="common">Sweet wormwood</name>
    <dbReference type="NCBI Taxonomy" id="35608"/>
    <lineage>
        <taxon>Eukaryota</taxon>
        <taxon>Viridiplantae</taxon>
        <taxon>Streptophyta</taxon>
        <taxon>Embryophyta</taxon>
        <taxon>Tracheophyta</taxon>
        <taxon>Spermatophyta</taxon>
        <taxon>Magnoliopsida</taxon>
        <taxon>eudicotyledons</taxon>
        <taxon>Gunneridae</taxon>
        <taxon>Pentapetalae</taxon>
        <taxon>asterids</taxon>
        <taxon>campanulids</taxon>
        <taxon>Asterales</taxon>
        <taxon>Asteraceae</taxon>
        <taxon>Asteroideae</taxon>
        <taxon>Anthemideae</taxon>
        <taxon>Artemisiinae</taxon>
        <taxon>Artemisia</taxon>
    </lineage>
</organism>
<dbReference type="InterPro" id="IPR001611">
    <property type="entry name" value="Leu-rich_rpt"/>
</dbReference>
<evidence type="ECO:0000256" key="3">
    <source>
        <dbReference type="ARBA" id="ARBA00022692"/>
    </source>
</evidence>
<comment type="subcellular location">
    <subcellularLocation>
        <location evidence="1">Membrane</location>
    </subcellularLocation>
</comment>
<keyword evidence="6 7" id="KW-0472">Membrane</keyword>
<keyword evidence="5 7" id="KW-1133">Transmembrane helix</keyword>
<proteinExistence type="predicted"/>
<evidence type="ECO:0000256" key="2">
    <source>
        <dbReference type="ARBA" id="ARBA00022614"/>
    </source>
</evidence>
<dbReference type="PROSITE" id="PS50011">
    <property type="entry name" value="PROTEIN_KINASE_DOM"/>
    <property type="match status" value="1"/>
</dbReference>